<organism evidence="1 2">
    <name type="scientific">endosymbiont of Escarpia spicata</name>
    <dbReference type="NCBI Taxonomy" id="2200908"/>
    <lineage>
        <taxon>Bacteria</taxon>
        <taxon>Pseudomonadati</taxon>
        <taxon>Pseudomonadota</taxon>
        <taxon>Gammaproteobacteria</taxon>
        <taxon>sulfur-oxidizing symbionts</taxon>
    </lineage>
</organism>
<dbReference type="EMBL" id="QFXE01000016">
    <property type="protein sequence ID" value="RDH84267.1"/>
    <property type="molecule type" value="Genomic_DNA"/>
</dbReference>
<reference evidence="1 2" key="1">
    <citation type="journal article" date="2018" name="ISME J.">
        <title>Endosymbiont genomes yield clues of tubeworm success.</title>
        <authorList>
            <person name="Li Y."/>
            <person name="Liles M.R."/>
            <person name="Halanych K.M."/>
        </authorList>
    </citation>
    <scope>NUCLEOTIDE SEQUENCE [LARGE SCALE GENOMIC DNA]</scope>
    <source>
        <strain evidence="1">A1462</strain>
    </source>
</reference>
<evidence type="ECO:0000313" key="1">
    <source>
        <dbReference type="EMBL" id="RDH84267.1"/>
    </source>
</evidence>
<sequence length="223" mass="24175">MRVVSLSDVDVFLRRAASVKPIGQIPGNPPLQHILQVQREIGHAVAALQERLTVQTQSLVDRFPNSRLGRDLALAARLIVSRVDVPVIKVSQSGYDTHSHQSAKHRRLLTELAQGLAAFRSALTDSGDWNRTLVMSYGEFGRRLAENASAGTDHGTATPYFVLGGAVKPGLYGETPSLTPLDGGDLRFTVDLRRYYGTVASKWFCVSGAGIVGESHDPLGFLL</sequence>
<dbReference type="PANTHER" id="PTHR43737:SF1">
    <property type="entry name" value="DUF1501 DOMAIN-CONTAINING PROTEIN"/>
    <property type="match status" value="1"/>
</dbReference>
<accession>A0A370DIZ0</accession>
<evidence type="ECO:0000313" key="2">
    <source>
        <dbReference type="Proteomes" id="UP000254771"/>
    </source>
</evidence>
<dbReference type="InterPro" id="IPR010869">
    <property type="entry name" value="DUF1501"/>
</dbReference>
<protein>
    <recommendedName>
        <fullName evidence="3">DUF1501 domain-containing protein</fullName>
    </recommendedName>
</protein>
<dbReference type="AlphaFoldDB" id="A0A370DIZ0"/>
<dbReference type="PANTHER" id="PTHR43737">
    <property type="entry name" value="BLL7424 PROTEIN"/>
    <property type="match status" value="1"/>
</dbReference>
<comment type="caution">
    <text evidence="1">The sequence shown here is derived from an EMBL/GenBank/DDBJ whole genome shotgun (WGS) entry which is preliminary data.</text>
</comment>
<evidence type="ECO:0008006" key="3">
    <source>
        <dbReference type="Google" id="ProtNLM"/>
    </source>
</evidence>
<gene>
    <name evidence="1" type="ORF">DIZ78_12880</name>
</gene>
<dbReference type="Proteomes" id="UP000254771">
    <property type="component" value="Unassembled WGS sequence"/>
</dbReference>
<name>A0A370DIZ0_9GAMM</name>
<proteinExistence type="predicted"/>
<keyword evidence="2" id="KW-1185">Reference proteome</keyword>
<dbReference type="Pfam" id="PF07394">
    <property type="entry name" value="DUF1501"/>
    <property type="match status" value="1"/>
</dbReference>